<reference evidence="8 9" key="1">
    <citation type="journal article" date="2017" name="Int. J. Parasitol.">
        <title>The genome of the protozoan parasite Cystoisospora suis and a reverse vaccinology approach to identify vaccine candidates.</title>
        <authorList>
            <person name="Palmieri N."/>
            <person name="Shrestha A."/>
            <person name="Ruttkowski B."/>
            <person name="Beck T."/>
            <person name="Vogl C."/>
            <person name="Tomley F."/>
            <person name="Blake D.P."/>
            <person name="Joachim A."/>
        </authorList>
    </citation>
    <scope>NUCLEOTIDE SEQUENCE [LARGE SCALE GENOMIC DNA]</scope>
    <source>
        <strain evidence="8 9">Wien I</strain>
    </source>
</reference>
<keyword evidence="3 5" id="KW-0067">ATP-binding</keyword>
<evidence type="ECO:0000256" key="4">
    <source>
        <dbReference type="ARBA" id="ARBA00023125"/>
    </source>
</evidence>
<feature type="compositionally biased region" description="Gly residues" evidence="6">
    <location>
        <begin position="430"/>
        <end position="444"/>
    </location>
</feature>
<dbReference type="InterPro" id="IPR018525">
    <property type="entry name" value="MCM_CS"/>
</dbReference>
<evidence type="ECO:0000313" key="9">
    <source>
        <dbReference type="Proteomes" id="UP000221165"/>
    </source>
</evidence>
<dbReference type="EMBL" id="MIGC01003744">
    <property type="protein sequence ID" value="PHJ18966.1"/>
    <property type="molecule type" value="Genomic_DNA"/>
</dbReference>
<feature type="compositionally biased region" description="Low complexity" evidence="6">
    <location>
        <begin position="448"/>
        <end position="460"/>
    </location>
</feature>
<evidence type="ECO:0000259" key="7">
    <source>
        <dbReference type="PROSITE" id="PS50051"/>
    </source>
</evidence>
<dbReference type="EC" id="3.6.4.12" evidence="1"/>
<feature type="compositionally biased region" description="Basic residues" evidence="6">
    <location>
        <begin position="461"/>
        <end position="474"/>
    </location>
</feature>
<dbReference type="InterPro" id="IPR041562">
    <property type="entry name" value="MCM_lid"/>
</dbReference>
<dbReference type="PROSITE" id="PS00847">
    <property type="entry name" value="MCM_1"/>
    <property type="match status" value="1"/>
</dbReference>
<dbReference type="Gene3D" id="2.40.50.140">
    <property type="entry name" value="Nucleic acid-binding proteins"/>
    <property type="match status" value="1"/>
</dbReference>
<keyword evidence="9" id="KW-1185">Reference proteome</keyword>
<dbReference type="Proteomes" id="UP000221165">
    <property type="component" value="Unassembled WGS sequence"/>
</dbReference>
<evidence type="ECO:0000256" key="1">
    <source>
        <dbReference type="ARBA" id="ARBA00012551"/>
    </source>
</evidence>
<dbReference type="InterPro" id="IPR001208">
    <property type="entry name" value="MCM_dom"/>
</dbReference>
<dbReference type="Gene3D" id="2.20.28.10">
    <property type="match status" value="1"/>
</dbReference>
<dbReference type="GO" id="GO:0042555">
    <property type="term" value="C:MCM complex"/>
    <property type="evidence" value="ECO:0007669"/>
    <property type="project" value="TreeGrafter"/>
</dbReference>
<gene>
    <name evidence="8" type="ORF">CSUI_007201</name>
</gene>
<dbReference type="VEuPathDB" id="ToxoDB:CSUI_007201"/>
<proteinExistence type="inferred from homology"/>
<organism evidence="8 9">
    <name type="scientific">Cystoisospora suis</name>
    <dbReference type="NCBI Taxonomy" id="483139"/>
    <lineage>
        <taxon>Eukaryota</taxon>
        <taxon>Sar</taxon>
        <taxon>Alveolata</taxon>
        <taxon>Apicomplexa</taxon>
        <taxon>Conoidasida</taxon>
        <taxon>Coccidia</taxon>
        <taxon>Eucoccidiorida</taxon>
        <taxon>Eimeriorina</taxon>
        <taxon>Sarcocystidae</taxon>
        <taxon>Cystoisospora</taxon>
    </lineage>
</organism>
<dbReference type="GO" id="GO:0003697">
    <property type="term" value="F:single-stranded DNA binding"/>
    <property type="evidence" value="ECO:0007669"/>
    <property type="project" value="TreeGrafter"/>
</dbReference>
<sequence length="689" mass="76019">MAARKVPAYLRCGFRICLYPPAREGCRLFRSVDASSMGKFSFFTCEVLRVQQAKPKLLVAAYECEECHEKVFQPVDGGAFMPLVTCPLCKNSRNRECTLHLHSKLSLFMPFQEVKVQEPTQQIPEADVPRTLNCHLVGHAVTNVLQPGMTVTLGGVLKPVRKVGFAALRSGLVQEKAFEVSFIQLKKQQTLLDRRESLCIAEQVAKLRDHTSGGGLYDLLARSLAPGVFGMDDVKKALLLQLIGGKTTLKPDGGLIRGDIHILLMGDPGVAKSQIMKQVCSIAPRSIYTTGKGSSSSGLTAAVIKDPSTMETTLEGGALVLADRGVCCIDEFDKMDDFDRSAIYEVMEQQSVSIAKAGHCSCLPARTAVLAAANPKDGRYDVRKPMMVNMNLPAALLSRFDLQFLLLDQADRERDTQMAAHILSIYRGDSGSGQGRSSAGGGGAEMPTTSSASETSASNNNRKRGGGKGGRKKKNDGQDKDTPSTPQFVDKKVIRAFIEEAKKVEPTLEESLIPAIAEWYANVRYDEQQQERLSGVLPSYTTPRALLGILRLAQALARLRFSEWIEEPDFAEALRLMEASKESVRIAEEGRRRRRQDKNSQIFELLKNLRSRTQQKKGAKWDGWMKVSTLQQQAAAMGLTTEQMNEALGQYEELTLICFNRDKTKVAFVEEAGSQHESEPEDEDEEEMA</sequence>
<dbReference type="SUPFAM" id="SSF52540">
    <property type="entry name" value="P-loop containing nucleoside triphosphate hydrolases"/>
    <property type="match status" value="1"/>
</dbReference>
<keyword evidence="4 5" id="KW-0238">DNA-binding</keyword>
<feature type="domain" description="MCM C-terminal AAA(+) ATPase" evidence="7">
    <location>
        <begin position="216"/>
        <end position="422"/>
    </location>
</feature>
<dbReference type="OrthoDB" id="329387at2759"/>
<dbReference type="InterPro" id="IPR031327">
    <property type="entry name" value="MCM"/>
</dbReference>
<evidence type="ECO:0000313" key="8">
    <source>
        <dbReference type="EMBL" id="PHJ18966.1"/>
    </source>
</evidence>
<dbReference type="Pfam" id="PF17855">
    <property type="entry name" value="MCM_lid"/>
    <property type="match status" value="1"/>
</dbReference>
<dbReference type="AlphaFoldDB" id="A0A2C6KRS2"/>
<dbReference type="PANTHER" id="PTHR11630:SF26">
    <property type="entry name" value="DNA REPLICATION LICENSING FACTOR MCM7"/>
    <property type="match status" value="1"/>
</dbReference>
<dbReference type="GO" id="GO:0005634">
    <property type="term" value="C:nucleus"/>
    <property type="evidence" value="ECO:0007669"/>
    <property type="project" value="TreeGrafter"/>
</dbReference>
<accession>A0A2C6KRS2</accession>
<dbReference type="PANTHER" id="PTHR11630">
    <property type="entry name" value="DNA REPLICATION LICENSING FACTOR MCM FAMILY MEMBER"/>
    <property type="match status" value="1"/>
</dbReference>
<dbReference type="GO" id="GO:0017116">
    <property type="term" value="F:single-stranded DNA helicase activity"/>
    <property type="evidence" value="ECO:0007669"/>
    <property type="project" value="TreeGrafter"/>
</dbReference>
<feature type="region of interest" description="Disordered" evidence="6">
    <location>
        <begin position="670"/>
        <end position="689"/>
    </location>
</feature>
<dbReference type="Pfam" id="PF17207">
    <property type="entry name" value="MCM_OB"/>
    <property type="match status" value="1"/>
</dbReference>
<feature type="region of interest" description="Disordered" evidence="6">
    <location>
        <begin position="430"/>
        <end position="486"/>
    </location>
</feature>
<dbReference type="SMART" id="SM00350">
    <property type="entry name" value="MCM"/>
    <property type="match status" value="1"/>
</dbReference>
<dbReference type="Pfam" id="PF00493">
    <property type="entry name" value="MCM"/>
    <property type="match status" value="1"/>
</dbReference>
<dbReference type="PRINTS" id="PR01657">
    <property type="entry name" value="MCMFAMILY"/>
</dbReference>
<dbReference type="GO" id="GO:0006271">
    <property type="term" value="P:DNA strand elongation involved in DNA replication"/>
    <property type="evidence" value="ECO:0007669"/>
    <property type="project" value="TreeGrafter"/>
</dbReference>
<keyword evidence="2 5" id="KW-0547">Nucleotide-binding</keyword>
<dbReference type="InterPro" id="IPR033762">
    <property type="entry name" value="MCM_OB"/>
</dbReference>
<evidence type="ECO:0000256" key="6">
    <source>
        <dbReference type="SAM" id="MobiDB-lite"/>
    </source>
</evidence>
<dbReference type="Gene3D" id="3.40.50.300">
    <property type="entry name" value="P-loop containing nucleotide triphosphate hydrolases"/>
    <property type="match status" value="1"/>
</dbReference>
<name>A0A2C6KRS2_9APIC</name>
<protein>
    <recommendedName>
        <fullName evidence="1">DNA helicase</fullName>
        <ecNumber evidence="1">3.6.4.12</ecNumber>
    </recommendedName>
</protein>
<comment type="caution">
    <text evidence="8">The sequence shown here is derived from an EMBL/GenBank/DDBJ whole genome shotgun (WGS) entry which is preliminary data.</text>
</comment>
<dbReference type="SUPFAM" id="SSF50249">
    <property type="entry name" value="Nucleic acid-binding proteins"/>
    <property type="match status" value="1"/>
</dbReference>
<dbReference type="InterPro" id="IPR012340">
    <property type="entry name" value="NA-bd_OB-fold"/>
</dbReference>
<dbReference type="GO" id="GO:0006270">
    <property type="term" value="P:DNA replication initiation"/>
    <property type="evidence" value="ECO:0007669"/>
    <property type="project" value="TreeGrafter"/>
</dbReference>
<feature type="compositionally biased region" description="Acidic residues" evidence="6">
    <location>
        <begin position="679"/>
        <end position="689"/>
    </location>
</feature>
<evidence type="ECO:0000256" key="2">
    <source>
        <dbReference type="ARBA" id="ARBA00022741"/>
    </source>
</evidence>
<comment type="similarity">
    <text evidence="5">Belongs to the MCM family.</text>
</comment>
<dbReference type="InterPro" id="IPR027417">
    <property type="entry name" value="P-loop_NTPase"/>
</dbReference>
<dbReference type="PROSITE" id="PS50051">
    <property type="entry name" value="MCM_2"/>
    <property type="match status" value="1"/>
</dbReference>
<dbReference type="GeneID" id="94430562"/>
<evidence type="ECO:0000256" key="3">
    <source>
        <dbReference type="ARBA" id="ARBA00022840"/>
    </source>
</evidence>
<evidence type="ECO:0000256" key="5">
    <source>
        <dbReference type="RuleBase" id="RU004070"/>
    </source>
</evidence>
<dbReference type="GO" id="GO:0005524">
    <property type="term" value="F:ATP binding"/>
    <property type="evidence" value="ECO:0007669"/>
    <property type="project" value="UniProtKB-KW"/>
</dbReference>
<dbReference type="GO" id="GO:0000727">
    <property type="term" value="P:double-strand break repair via break-induced replication"/>
    <property type="evidence" value="ECO:0007669"/>
    <property type="project" value="TreeGrafter"/>
</dbReference>
<dbReference type="RefSeq" id="XP_067920668.1">
    <property type="nucleotide sequence ID" value="XM_068067351.1"/>
</dbReference>